<dbReference type="EMBL" id="MFGC01000026">
    <property type="protein sequence ID" value="OGF27279.1"/>
    <property type="molecule type" value="Genomic_DNA"/>
</dbReference>
<feature type="binding site" evidence="8">
    <location>
        <position position="746"/>
    </location>
    <ligand>
        <name>ATP</name>
        <dbReference type="ChEBI" id="CHEBI:30616"/>
    </ligand>
</feature>
<dbReference type="InterPro" id="IPR036604">
    <property type="entry name" value="PurS-like_sf"/>
</dbReference>
<keyword evidence="4 8" id="KW-0547">Nucleotide-binding</keyword>
<keyword evidence="7 8" id="KW-0460">Magnesium</keyword>
<comment type="subcellular location">
    <subcellularLocation>
        <location evidence="8">Cytoplasm</location>
    </subcellularLocation>
</comment>
<comment type="pathway">
    <text evidence="8">Purine metabolism; IMP biosynthesis via de novo pathway; 5-amino-1-(5-phospho-D-ribosyl)imidazole from N(2)-formyl-N(1)-(5-phospho-D-ribosyl)glycinamide: step 1/2.</text>
</comment>
<feature type="binding site" evidence="8">
    <location>
        <position position="317"/>
    </location>
    <ligand>
        <name>Mg(2+)</name>
        <dbReference type="ChEBI" id="CHEBI:18420"/>
        <label>1</label>
    </ligand>
</feature>
<reference evidence="12 13" key="1">
    <citation type="journal article" date="2016" name="Nat. Commun.">
        <title>Thousands of microbial genomes shed light on interconnected biogeochemical processes in an aquifer system.</title>
        <authorList>
            <person name="Anantharaman K."/>
            <person name="Brown C.T."/>
            <person name="Hug L.A."/>
            <person name="Sharon I."/>
            <person name="Castelle C.J."/>
            <person name="Probst A.J."/>
            <person name="Thomas B.C."/>
            <person name="Singh A."/>
            <person name="Wilkins M.J."/>
            <person name="Karaoz U."/>
            <person name="Brodie E.L."/>
            <person name="Williams K.H."/>
            <person name="Hubbard S.S."/>
            <person name="Banfield J.F."/>
        </authorList>
    </citation>
    <scope>NUCLEOTIDE SEQUENCE [LARGE SCALE GENOMIC DNA]</scope>
</reference>
<protein>
    <recommendedName>
        <fullName evidence="8">Phosphoribosylformylglycinamidine synthase subunit PurL</fullName>
        <shortName evidence="8">FGAM synthase</shortName>
        <ecNumber evidence="8">6.3.5.3</ecNumber>
    </recommendedName>
    <alternativeName>
        <fullName evidence="8">Formylglycinamide ribonucleotide amidotransferase subunit II</fullName>
        <shortName evidence="8">FGAR amidotransferase II</shortName>
        <shortName evidence="8">FGAR-AT II</shortName>
    </alternativeName>
    <alternativeName>
        <fullName evidence="8">Glutamine amidotransferase PurL</fullName>
    </alternativeName>
    <alternativeName>
        <fullName evidence="8">Phosphoribosylformylglycinamidine synthase subunit II</fullName>
    </alternativeName>
</protein>
<keyword evidence="3 8" id="KW-0479">Metal-binding</keyword>
<comment type="similarity">
    <text evidence="8">Belongs to the FGAMS family.</text>
</comment>
<evidence type="ECO:0000313" key="12">
    <source>
        <dbReference type="EMBL" id="OGF27279.1"/>
    </source>
</evidence>
<dbReference type="InterPro" id="IPR036676">
    <property type="entry name" value="PurM-like_C_sf"/>
</dbReference>
<dbReference type="InterPro" id="IPR036921">
    <property type="entry name" value="PurM-like_N_sf"/>
</dbReference>
<dbReference type="GO" id="GO:0000287">
    <property type="term" value="F:magnesium ion binding"/>
    <property type="evidence" value="ECO:0007669"/>
    <property type="project" value="UniProtKB-UniRule"/>
</dbReference>
<dbReference type="Proteomes" id="UP000178925">
    <property type="component" value="Unassembled WGS sequence"/>
</dbReference>
<evidence type="ECO:0000259" key="9">
    <source>
        <dbReference type="Pfam" id="PF00586"/>
    </source>
</evidence>
<comment type="subunit">
    <text evidence="8">Monomer. Part of the FGAM synthase complex composed of 1 PurL, 1 PurQ and 2 PurS subunits.</text>
</comment>
<keyword evidence="5 8" id="KW-0658">Purine biosynthesis</keyword>
<dbReference type="PANTHER" id="PTHR43555:SF1">
    <property type="entry name" value="PHOSPHORIBOSYLFORMYLGLYCINAMIDINE SYNTHASE SUBUNIT PURL"/>
    <property type="match status" value="1"/>
</dbReference>
<feature type="binding site" evidence="8">
    <location>
        <position position="783"/>
    </location>
    <ligand>
        <name>ATP</name>
        <dbReference type="ChEBI" id="CHEBI:30616"/>
    </ligand>
</feature>
<dbReference type="Pfam" id="PF18072">
    <property type="entry name" value="FGAR-AT_linker"/>
    <property type="match status" value="1"/>
</dbReference>
<dbReference type="EC" id="6.3.5.3" evidence="8"/>
<dbReference type="Gene3D" id="3.90.650.10">
    <property type="entry name" value="PurM-like C-terminal domain"/>
    <property type="match status" value="2"/>
</dbReference>
<feature type="binding site" evidence="8">
    <location>
        <position position="341"/>
    </location>
    <ligand>
        <name>Mg(2+)</name>
        <dbReference type="ChEBI" id="CHEBI:18420"/>
        <label>2</label>
    </ligand>
</feature>
<dbReference type="SUPFAM" id="SSF55326">
    <property type="entry name" value="PurM N-terminal domain-like"/>
    <property type="match status" value="2"/>
</dbReference>
<feature type="active site" evidence="8">
    <location>
        <position position="252"/>
    </location>
</feature>
<keyword evidence="6 8" id="KW-0067">ATP-binding</keyword>
<comment type="caution">
    <text evidence="8">Lacks conserved residue(s) required for the propagation of feature annotation.</text>
</comment>
<comment type="catalytic activity">
    <reaction evidence="8">
        <text>N(2)-formyl-N(1)-(5-phospho-beta-D-ribosyl)glycinamide + L-glutamine + ATP + H2O = 2-formamido-N(1)-(5-O-phospho-beta-D-ribosyl)acetamidine + L-glutamate + ADP + phosphate + H(+)</text>
        <dbReference type="Rhea" id="RHEA:17129"/>
        <dbReference type="ChEBI" id="CHEBI:15377"/>
        <dbReference type="ChEBI" id="CHEBI:15378"/>
        <dbReference type="ChEBI" id="CHEBI:29985"/>
        <dbReference type="ChEBI" id="CHEBI:30616"/>
        <dbReference type="ChEBI" id="CHEBI:43474"/>
        <dbReference type="ChEBI" id="CHEBI:58359"/>
        <dbReference type="ChEBI" id="CHEBI:147286"/>
        <dbReference type="ChEBI" id="CHEBI:147287"/>
        <dbReference type="ChEBI" id="CHEBI:456216"/>
        <dbReference type="EC" id="6.3.5.3"/>
    </reaction>
</comment>
<evidence type="ECO:0000256" key="5">
    <source>
        <dbReference type="ARBA" id="ARBA00022755"/>
    </source>
</evidence>
<dbReference type="CDD" id="cd02203">
    <property type="entry name" value="PurL_repeat1"/>
    <property type="match status" value="1"/>
</dbReference>
<feature type="binding site" evidence="8">
    <location>
        <position position="340"/>
    </location>
    <ligand>
        <name>substrate</name>
    </ligand>
</feature>
<organism evidence="12 13">
    <name type="scientific">Candidatus Falkowbacteria bacterium RIFOXYA2_FULL_47_9</name>
    <dbReference type="NCBI Taxonomy" id="1797995"/>
    <lineage>
        <taxon>Bacteria</taxon>
        <taxon>Candidatus Falkowiibacteriota</taxon>
    </lineage>
</organism>
<dbReference type="GO" id="GO:0005524">
    <property type="term" value="F:ATP binding"/>
    <property type="evidence" value="ECO:0007669"/>
    <property type="project" value="UniProtKB-UniRule"/>
</dbReference>
<evidence type="ECO:0000256" key="6">
    <source>
        <dbReference type="ARBA" id="ARBA00022840"/>
    </source>
</evidence>
<dbReference type="CDD" id="cd02204">
    <property type="entry name" value="PurL_repeat2"/>
    <property type="match status" value="1"/>
</dbReference>
<evidence type="ECO:0000256" key="8">
    <source>
        <dbReference type="HAMAP-Rule" id="MF_00420"/>
    </source>
</evidence>
<feature type="domain" description="Phosphoribosylformylglycinamidine synthase linker" evidence="11">
    <location>
        <begin position="215"/>
        <end position="255"/>
    </location>
</feature>
<comment type="function">
    <text evidence="8">Part of the phosphoribosylformylglycinamidine synthase complex involved in the purines biosynthetic pathway. Catalyzes the ATP-dependent conversion of formylglycinamide ribonucleotide (FGAR) and glutamine to yield formylglycinamidine ribonucleotide (FGAM) and glutamate. The FGAM synthase complex is composed of three subunits. PurQ produces an ammonia molecule by converting glutamine to glutamate. PurL transfers the ammonia molecule to FGAR to form FGAM in an ATP-dependent manner. PurS interacts with PurQ and PurL and is thought to assist in the transfer of the ammonia molecule from PurQ to PurL.</text>
</comment>
<evidence type="ECO:0000256" key="7">
    <source>
        <dbReference type="ARBA" id="ARBA00022842"/>
    </source>
</evidence>
<dbReference type="Pfam" id="PF02769">
    <property type="entry name" value="AIRS_C"/>
    <property type="match status" value="2"/>
</dbReference>
<evidence type="ECO:0000259" key="10">
    <source>
        <dbReference type="Pfam" id="PF02769"/>
    </source>
</evidence>
<dbReference type="InterPro" id="IPR041609">
    <property type="entry name" value="PurL_linker"/>
</dbReference>
<comment type="caution">
    <text evidence="12">The sequence shown here is derived from an EMBL/GenBank/DDBJ whole genome shotgun (WGS) entry which is preliminary data.</text>
</comment>
<sequence>MALRIEISSTISDPRGAAKRRFFNSLGLGTKVKNVQIADAYTVDKNLNTAQARKTAELLTNPLTERSSARPDEERFDYAVEIGFLPGVTDNVGATAKKTIAEGAHLQFKNSERVYSSQIFYLTFAPPRGKKQSPAGEADTRAIANALHNPLIQKATIKSFAQFQADNGFAPNLPVVALTQQRTAVTIDLNVPDEELTAIGKWGILDPAAGTRRGPLALNLDQLKAVRTYFHKQNRKPTDVELESLAQTWSEHCKHTIFADPLDDIADGLYRHYIKAATKIIRERLARQKNDFCVSVFSDNSGAIVFDKNYLVTHKVETHNTPSALDPFGGAITGIVGVNRDCLGFGLAAKPIINTYGFCVAPPDDKTLLYRDEEKKQPMLSARRIFSGVIAGINAGGNQSGIPTNDGFVCFDERFRGKPLVFAGTVGLIPRAIKRRPAHVKYSKTGDLIVMAGGRVGLDGIHGATFSSESLSKDSPATAVQIGDPITQKKLSDALIREARDRELFSSISDCGAGGLSSAVGEMALATGGCEVRLNDVPLKYPGLSPWQIWISESQERMVLAVPKSRWKPFAAVMEKHGVEATVIGTFTDSGRCKATYRNETVMDIDMDFLHNGRPIQYQVSSPPKTSLQPEVPEQNQRQPLNLKSLILHLLQQPNIASYAFISAQYDHEVQGGSVTKPLQGKGRVNSDASVTKPILTSNKGVVLAHALYPSYGDADTYRMAAAAIDSAVRAAICAGAPLNHLAILDNFCWYSGNEPESLHKLKAAAKACFDVACAYGTPFISGKDSMYNDFKGFDEDGQAIKISIPPTLLISAIGVMIDAGKAVTLDVKLPGDFLYVLGETNSESSVPQVRTEKNLNLYRVLQDAIADELVASAISISHGGLAAALCKTLIAGQLSADINIAKLPGTWTTDFEAFCSESQGRALVSIAPAKAARFEKQMKNIAFAKIGETNGGTLVAIKNGETNIARLSLGEITDAYRAPFKNW</sequence>
<feature type="binding site" evidence="8">
    <location>
        <position position="786"/>
    </location>
    <ligand>
        <name>substrate</name>
    </ligand>
</feature>
<feature type="domain" description="PurM-like C-terminal" evidence="10">
    <location>
        <begin position="845"/>
        <end position="954"/>
    </location>
</feature>
<feature type="binding site" evidence="8">
    <location>
        <begin position="553"/>
        <end position="555"/>
    </location>
    <ligand>
        <name>substrate</name>
    </ligand>
</feature>
<feature type="binding site" evidence="8">
    <location>
        <position position="481"/>
    </location>
    <ligand>
        <name>substrate</name>
    </ligand>
</feature>
<name>A0A1F5SKV2_9BACT</name>
<dbReference type="InterPro" id="IPR010918">
    <property type="entry name" value="PurM-like_C_dom"/>
</dbReference>
<evidence type="ECO:0000256" key="1">
    <source>
        <dbReference type="ARBA" id="ARBA00022490"/>
    </source>
</evidence>
<keyword evidence="1 8" id="KW-0963">Cytoplasm</keyword>
<dbReference type="Pfam" id="PF00586">
    <property type="entry name" value="AIRS"/>
    <property type="match status" value="2"/>
</dbReference>
<keyword evidence="2 8" id="KW-0436">Ligase</keyword>
<feature type="domain" description="PurM-like N-terminal" evidence="9">
    <location>
        <begin position="299"/>
        <end position="429"/>
    </location>
</feature>
<evidence type="ECO:0000259" key="11">
    <source>
        <dbReference type="Pfam" id="PF18072"/>
    </source>
</evidence>
<dbReference type="AlphaFoldDB" id="A0A1F5SKV2"/>
<dbReference type="Gene3D" id="3.30.1330.10">
    <property type="entry name" value="PurM-like, N-terminal domain"/>
    <property type="match status" value="2"/>
</dbReference>
<dbReference type="GO" id="GO:0004642">
    <property type="term" value="F:phosphoribosylformylglycinamidine synthase activity"/>
    <property type="evidence" value="ECO:0007669"/>
    <property type="project" value="UniProtKB-UniRule"/>
</dbReference>
<dbReference type="UniPathway" id="UPA00074">
    <property type="reaction ID" value="UER00128"/>
</dbReference>
<dbReference type="Gene3D" id="1.10.8.750">
    <property type="entry name" value="Phosphoribosylformylglycinamidine synthase, linker domain"/>
    <property type="match status" value="1"/>
</dbReference>
<evidence type="ECO:0000256" key="3">
    <source>
        <dbReference type="ARBA" id="ARBA00022723"/>
    </source>
</evidence>
<dbReference type="GO" id="GO:0006189">
    <property type="term" value="P:'de novo' IMP biosynthetic process"/>
    <property type="evidence" value="ECO:0007669"/>
    <property type="project" value="UniProtKB-UniRule"/>
</dbReference>
<accession>A0A1F5SKV2</accession>
<feature type="active site" description="Proton acceptor" evidence="8">
    <location>
        <position position="319"/>
    </location>
</feature>
<dbReference type="PANTHER" id="PTHR43555">
    <property type="entry name" value="PHOSPHORIBOSYLFORMYLGLYCINAMIDINE SYNTHASE SUBUNIT PURL"/>
    <property type="match status" value="1"/>
</dbReference>
<dbReference type="SUPFAM" id="SSF56042">
    <property type="entry name" value="PurM C-terminal domain-like"/>
    <property type="match status" value="2"/>
</dbReference>
<feature type="binding site" evidence="8">
    <location>
        <position position="315"/>
    </location>
    <ligand>
        <name>ATP</name>
        <dbReference type="ChEBI" id="CHEBI:30616"/>
    </ligand>
</feature>
<dbReference type="STRING" id="1797995.A2242_03355"/>
<dbReference type="HAMAP" id="MF_00420">
    <property type="entry name" value="PurL_2"/>
    <property type="match status" value="1"/>
</dbReference>
<gene>
    <name evidence="8" type="primary">purL</name>
    <name evidence="12" type="ORF">A2242_03355</name>
</gene>
<evidence type="ECO:0000256" key="4">
    <source>
        <dbReference type="ARBA" id="ARBA00022741"/>
    </source>
</evidence>
<proteinExistence type="inferred from homology"/>
<dbReference type="InterPro" id="IPR010074">
    <property type="entry name" value="PRibForGlyAmidine_synth_PurL"/>
</dbReference>
<evidence type="ECO:0000256" key="2">
    <source>
        <dbReference type="ARBA" id="ARBA00022598"/>
    </source>
</evidence>
<dbReference type="InterPro" id="IPR016188">
    <property type="entry name" value="PurM-like_N"/>
</dbReference>
<dbReference type="GO" id="GO:0005737">
    <property type="term" value="C:cytoplasm"/>
    <property type="evidence" value="ECO:0007669"/>
    <property type="project" value="UniProtKB-SubCell"/>
</dbReference>
<feature type="domain" description="PurM-like N-terminal" evidence="9">
    <location>
        <begin position="688"/>
        <end position="787"/>
    </location>
</feature>
<dbReference type="Gene3D" id="3.30.1280.10">
    <property type="entry name" value="Phosphoribosylformylglycinamidine synthase subunit PurS"/>
    <property type="match status" value="1"/>
</dbReference>
<feature type="domain" description="PurM-like C-terminal" evidence="10">
    <location>
        <begin position="444"/>
        <end position="597"/>
    </location>
</feature>
<evidence type="ECO:0000313" key="13">
    <source>
        <dbReference type="Proteomes" id="UP000178925"/>
    </source>
</evidence>
<feature type="binding site" evidence="8">
    <location>
        <position position="510"/>
    </location>
    <ligand>
        <name>Mg(2+)</name>
        <dbReference type="ChEBI" id="CHEBI:18420"/>
        <label>2</label>
    </ligand>
</feature>